<proteinExistence type="predicted"/>
<dbReference type="Proteomes" id="UP000887159">
    <property type="component" value="Unassembled WGS sequence"/>
</dbReference>
<gene>
    <name evidence="1" type="ORF">TNCV_3298261</name>
</gene>
<dbReference type="GO" id="GO:0003676">
    <property type="term" value="F:nucleic acid binding"/>
    <property type="evidence" value="ECO:0007669"/>
    <property type="project" value="InterPro"/>
</dbReference>
<name>A0A8X6VTI3_TRICX</name>
<dbReference type="EMBL" id="BMAU01021359">
    <property type="protein sequence ID" value="GFY22183.1"/>
    <property type="molecule type" value="Genomic_DNA"/>
</dbReference>
<dbReference type="InterPro" id="IPR036397">
    <property type="entry name" value="RNaseH_sf"/>
</dbReference>
<accession>A0A8X6VTI3</accession>
<dbReference type="Gene3D" id="3.30.420.10">
    <property type="entry name" value="Ribonuclease H-like superfamily/Ribonuclease H"/>
    <property type="match status" value="1"/>
</dbReference>
<dbReference type="AlphaFoldDB" id="A0A8X6VTI3"/>
<keyword evidence="2" id="KW-1185">Reference proteome</keyword>
<reference evidence="1" key="1">
    <citation type="submission" date="2020-08" db="EMBL/GenBank/DDBJ databases">
        <title>Multicomponent nature underlies the extraordinary mechanical properties of spider dragline silk.</title>
        <authorList>
            <person name="Kono N."/>
            <person name="Nakamura H."/>
            <person name="Mori M."/>
            <person name="Yoshida Y."/>
            <person name="Ohtoshi R."/>
            <person name="Malay A.D."/>
            <person name="Moran D.A.P."/>
            <person name="Tomita M."/>
            <person name="Numata K."/>
            <person name="Arakawa K."/>
        </authorList>
    </citation>
    <scope>NUCLEOTIDE SEQUENCE</scope>
</reference>
<protein>
    <submittedName>
        <fullName evidence="1">Transposable element Tc1 transposase</fullName>
    </submittedName>
</protein>
<evidence type="ECO:0000313" key="1">
    <source>
        <dbReference type="EMBL" id="GFY22183.1"/>
    </source>
</evidence>
<comment type="caution">
    <text evidence="1">The sequence shown here is derived from an EMBL/GenBank/DDBJ whole genome shotgun (WGS) entry which is preliminary data.</text>
</comment>
<evidence type="ECO:0000313" key="2">
    <source>
        <dbReference type="Proteomes" id="UP000887159"/>
    </source>
</evidence>
<sequence>MLGSRSGWNHVDKGRTMFSDELYFQLCPADHRRRVWRRPEQRADPAFTIARHTGPQQGVMYPKLIFQQDNAKPHTTHVAMNCLTANQKLPSPARSLSNRACLGYDGKATTSIREC</sequence>
<organism evidence="1 2">
    <name type="scientific">Trichonephila clavipes</name>
    <name type="common">Golden silk orbweaver</name>
    <name type="synonym">Nephila clavipes</name>
    <dbReference type="NCBI Taxonomy" id="2585209"/>
    <lineage>
        <taxon>Eukaryota</taxon>
        <taxon>Metazoa</taxon>
        <taxon>Ecdysozoa</taxon>
        <taxon>Arthropoda</taxon>
        <taxon>Chelicerata</taxon>
        <taxon>Arachnida</taxon>
        <taxon>Araneae</taxon>
        <taxon>Araneomorphae</taxon>
        <taxon>Entelegynae</taxon>
        <taxon>Araneoidea</taxon>
        <taxon>Nephilidae</taxon>
        <taxon>Trichonephila</taxon>
    </lineage>
</organism>